<sequence>MIRYSFFLLFLLSIISCNKKEVTTDKLIETIVRDSLGYKDNYKSIIVFQEKGCINCQYKTLEFIKQNQNNKDYLFIIQSNGELVDLSSIKKENSNIIFDYKKYLYNYNITNGSAAIIFNGVKVDTILKFDDPYELNKNIKLVKSHL</sequence>
<dbReference type="PROSITE" id="PS51257">
    <property type="entry name" value="PROKAR_LIPOPROTEIN"/>
    <property type="match status" value="1"/>
</dbReference>
<dbReference type="RefSeq" id="WP_290362853.1">
    <property type="nucleotide sequence ID" value="NZ_JAUFQU010000001.1"/>
</dbReference>
<proteinExistence type="predicted"/>
<accession>A0ABT8CRH4</accession>
<protein>
    <submittedName>
        <fullName evidence="1">Uncharacterized protein</fullName>
    </submittedName>
</protein>
<keyword evidence="2" id="KW-1185">Reference proteome</keyword>
<organism evidence="1 2">
    <name type="scientific">Paenimyroides ceti</name>
    <dbReference type="NCBI Taxonomy" id="395087"/>
    <lineage>
        <taxon>Bacteria</taxon>
        <taxon>Pseudomonadati</taxon>
        <taxon>Bacteroidota</taxon>
        <taxon>Flavobacteriia</taxon>
        <taxon>Flavobacteriales</taxon>
        <taxon>Flavobacteriaceae</taxon>
        <taxon>Paenimyroides</taxon>
    </lineage>
</organism>
<dbReference type="Proteomes" id="UP001242368">
    <property type="component" value="Unassembled WGS sequence"/>
</dbReference>
<comment type="caution">
    <text evidence="1">The sequence shown here is derived from an EMBL/GenBank/DDBJ whole genome shotgun (WGS) entry which is preliminary data.</text>
</comment>
<reference evidence="2" key="1">
    <citation type="journal article" date="2019" name="Int. J. Syst. Evol. Microbiol.">
        <title>The Global Catalogue of Microorganisms (GCM) 10K type strain sequencing project: providing services to taxonomists for standard genome sequencing and annotation.</title>
        <authorList>
            <consortium name="The Broad Institute Genomics Platform"/>
            <consortium name="The Broad Institute Genome Sequencing Center for Infectious Disease"/>
            <person name="Wu L."/>
            <person name="Ma J."/>
        </authorList>
    </citation>
    <scope>NUCLEOTIDE SEQUENCE [LARGE SCALE GENOMIC DNA]</scope>
    <source>
        <strain evidence="2">CECT 7184</strain>
    </source>
</reference>
<evidence type="ECO:0000313" key="1">
    <source>
        <dbReference type="EMBL" id="MDN3706800.1"/>
    </source>
</evidence>
<evidence type="ECO:0000313" key="2">
    <source>
        <dbReference type="Proteomes" id="UP001242368"/>
    </source>
</evidence>
<gene>
    <name evidence="1" type="ORF">QW060_06600</name>
</gene>
<dbReference type="EMBL" id="JAUFQU010000001">
    <property type="protein sequence ID" value="MDN3706800.1"/>
    <property type="molecule type" value="Genomic_DNA"/>
</dbReference>
<name>A0ABT8CRH4_9FLAO</name>